<name>A0A9Q1QDB0_9CARY</name>
<protein>
    <submittedName>
        <fullName evidence="2">Uncharacterized protein</fullName>
    </submittedName>
</protein>
<gene>
    <name evidence="2" type="ORF">Cgig2_022710</name>
</gene>
<dbReference type="Proteomes" id="UP001153076">
    <property type="component" value="Unassembled WGS sequence"/>
</dbReference>
<evidence type="ECO:0000313" key="2">
    <source>
        <dbReference type="EMBL" id="KAJ8437311.1"/>
    </source>
</evidence>
<feature type="region of interest" description="Disordered" evidence="1">
    <location>
        <begin position="1"/>
        <end position="37"/>
    </location>
</feature>
<dbReference type="AlphaFoldDB" id="A0A9Q1QDB0"/>
<evidence type="ECO:0000256" key="1">
    <source>
        <dbReference type="SAM" id="MobiDB-lite"/>
    </source>
</evidence>
<sequence>MGIPSTSAFGLEDSTVIAGSGAKNEANNGGTSDEEMDDAMPELTRVSKTVVTMTPLKGPPPKASYSAMVPQNDPNLNFSDMDMDVQGDKGNVSMTSKVASKTLLTFVQVTGRKTPQHVQSTNTSATLKSGHQHHSSKLLLKHIGVVYGDALVDKHPRKDEVRVKHFCTTPQNILMEIKDNPMLKRPRPI</sequence>
<proteinExistence type="predicted"/>
<dbReference type="EMBL" id="JAKOGI010000307">
    <property type="protein sequence ID" value="KAJ8437311.1"/>
    <property type="molecule type" value="Genomic_DNA"/>
</dbReference>
<organism evidence="2 3">
    <name type="scientific">Carnegiea gigantea</name>
    <dbReference type="NCBI Taxonomy" id="171969"/>
    <lineage>
        <taxon>Eukaryota</taxon>
        <taxon>Viridiplantae</taxon>
        <taxon>Streptophyta</taxon>
        <taxon>Embryophyta</taxon>
        <taxon>Tracheophyta</taxon>
        <taxon>Spermatophyta</taxon>
        <taxon>Magnoliopsida</taxon>
        <taxon>eudicotyledons</taxon>
        <taxon>Gunneridae</taxon>
        <taxon>Pentapetalae</taxon>
        <taxon>Caryophyllales</taxon>
        <taxon>Cactineae</taxon>
        <taxon>Cactaceae</taxon>
        <taxon>Cactoideae</taxon>
        <taxon>Echinocereeae</taxon>
        <taxon>Carnegiea</taxon>
    </lineage>
</organism>
<accession>A0A9Q1QDB0</accession>
<evidence type="ECO:0000313" key="3">
    <source>
        <dbReference type="Proteomes" id="UP001153076"/>
    </source>
</evidence>
<reference evidence="2" key="1">
    <citation type="submission" date="2022-04" db="EMBL/GenBank/DDBJ databases">
        <title>Carnegiea gigantea Genome sequencing and assembly v2.</title>
        <authorList>
            <person name="Copetti D."/>
            <person name="Sanderson M.J."/>
            <person name="Burquez A."/>
            <person name="Wojciechowski M.F."/>
        </authorList>
    </citation>
    <scope>NUCLEOTIDE SEQUENCE</scope>
    <source>
        <strain evidence="2">SGP5-SGP5p</strain>
        <tissue evidence="2">Aerial part</tissue>
    </source>
</reference>
<dbReference type="OrthoDB" id="1752268at2759"/>
<keyword evidence="3" id="KW-1185">Reference proteome</keyword>
<comment type="caution">
    <text evidence="2">The sequence shown here is derived from an EMBL/GenBank/DDBJ whole genome shotgun (WGS) entry which is preliminary data.</text>
</comment>